<reference evidence="2" key="1">
    <citation type="submission" date="2016-10" db="EMBL/GenBank/DDBJ databases">
        <authorList>
            <person name="Varghese N."/>
            <person name="Submissions S."/>
        </authorList>
    </citation>
    <scope>NUCLEOTIDE SEQUENCE [LARGE SCALE GENOMIC DNA]</scope>
    <source>
        <strain evidence="2">DSM 16108</strain>
    </source>
</reference>
<evidence type="ECO:0000313" key="2">
    <source>
        <dbReference type="Proteomes" id="UP000199589"/>
    </source>
</evidence>
<protein>
    <submittedName>
        <fullName evidence="1">YolD-like protein</fullName>
    </submittedName>
</protein>
<keyword evidence="2" id="KW-1185">Reference proteome</keyword>
<gene>
    <name evidence="1" type="ORF">SAMN04488569_101925</name>
</gene>
<dbReference type="STRING" id="258723.GCA_900169305_01021"/>
<name>A0A1I3Y638_9LACT</name>
<sequence length="134" mass="15478">MAEEVVLLNPDKLGYKDRGKMKWMGMMLSDHSEALKKMKAEDEKSDIPAKEEMTMEEISTVLYEAYLTKSPVAIQANVLRNGRFYPDVNCLVMGYLGDKIILKLKDGRVKRVSIDLIRNVEVFNVLKWHNKRTN</sequence>
<accession>A0A1I3Y638</accession>
<dbReference type="Proteomes" id="UP000199589">
    <property type="component" value="Unassembled WGS sequence"/>
</dbReference>
<evidence type="ECO:0000313" key="1">
    <source>
        <dbReference type="EMBL" id="SFK26751.1"/>
    </source>
</evidence>
<organism evidence="1 2">
    <name type="scientific">Marinilactibacillus piezotolerans</name>
    <dbReference type="NCBI Taxonomy" id="258723"/>
    <lineage>
        <taxon>Bacteria</taxon>
        <taxon>Bacillati</taxon>
        <taxon>Bacillota</taxon>
        <taxon>Bacilli</taxon>
        <taxon>Lactobacillales</taxon>
        <taxon>Carnobacteriaceae</taxon>
        <taxon>Marinilactibacillus</taxon>
    </lineage>
</organism>
<proteinExistence type="predicted"/>
<dbReference type="AlphaFoldDB" id="A0A1I3Y638"/>
<dbReference type="OrthoDB" id="1644322at2"/>
<dbReference type="RefSeq" id="WP_072695835.1">
    <property type="nucleotide sequence ID" value="NZ_FOSJ01000019.1"/>
</dbReference>
<dbReference type="EMBL" id="FOSJ01000019">
    <property type="protein sequence ID" value="SFK26751.1"/>
    <property type="molecule type" value="Genomic_DNA"/>
</dbReference>